<dbReference type="InterPro" id="IPR013078">
    <property type="entry name" value="His_Pase_superF_clade-1"/>
</dbReference>
<gene>
    <name evidence="1" type="ORF">AAF454_09230</name>
</gene>
<dbReference type="Gene3D" id="3.40.50.1240">
    <property type="entry name" value="Phosphoglycerate mutase-like"/>
    <property type="match status" value="1"/>
</dbReference>
<dbReference type="SMART" id="SM00855">
    <property type="entry name" value="PGAM"/>
    <property type="match status" value="1"/>
</dbReference>
<accession>A0ABU9LNJ6</accession>
<dbReference type="EMBL" id="JBCEWA010000006">
    <property type="protein sequence ID" value="MEL5988584.1"/>
    <property type="molecule type" value="Genomic_DNA"/>
</dbReference>
<proteinExistence type="predicted"/>
<dbReference type="CDD" id="cd07067">
    <property type="entry name" value="HP_PGM_like"/>
    <property type="match status" value="1"/>
</dbReference>
<protein>
    <submittedName>
        <fullName evidence="1">Histidine phosphatase family protein</fullName>
        <ecNumber evidence="1">3.1.3.-</ecNumber>
    </submittedName>
</protein>
<dbReference type="EC" id="3.1.3.-" evidence="1"/>
<keyword evidence="1" id="KW-0378">Hydrolase</keyword>
<dbReference type="Proteomes" id="UP001398420">
    <property type="component" value="Unassembled WGS sequence"/>
</dbReference>
<dbReference type="SUPFAM" id="SSF53254">
    <property type="entry name" value="Phosphoglycerate mutase-like"/>
    <property type="match status" value="1"/>
</dbReference>
<dbReference type="PANTHER" id="PTHR48100">
    <property type="entry name" value="BROAD-SPECIFICITY PHOSPHATASE YOR283W-RELATED"/>
    <property type="match status" value="1"/>
</dbReference>
<dbReference type="PANTHER" id="PTHR48100:SF1">
    <property type="entry name" value="HISTIDINE PHOSPHATASE FAMILY PROTEIN-RELATED"/>
    <property type="match status" value="1"/>
</dbReference>
<dbReference type="Pfam" id="PF00300">
    <property type="entry name" value="His_Phos_1"/>
    <property type="match status" value="1"/>
</dbReference>
<evidence type="ECO:0000313" key="1">
    <source>
        <dbReference type="EMBL" id="MEL5988584.1"/>
    </source>
</evidence>
<reference evidence="1 2" key="1">
    <citation type="submission" date="2024-04" db="EMBL/GenBank/DDBJ databases">
        <authorList>
            <person name="Wu Y.S."/>
            <person name="Zhang L."/>
        </authorList>
    </citation>
    <scope>NUCLEOTIDE SEQUENCE [LARGE SCALE GENOMIC DNA]</scope>
    <source>
        <strain evidence="1 2">KG-01</strain>
    </source>
</reference>
<dbReference type="RefSeq" id="WP_342302960.1">
    <property type="nucleotide sequence ID" value="NZ_JBCEWA010000006.1"/>
</dbReference>
<sequence>MEKIYLVRHCKADGQQPKAQLTEEGRQQAQDLIPFFEEYPIDLIMASTYDRAVQTAEPIAASRDLPIHEEKRLTERVFSTLKVDDWLTWMQRGFVEMDLEFEGGESGRAAQARIVEVMNELIERPEEATVVVSHGNLISMFLQTINDQFSFEDWQKMTNPDVFLITRDEATKEFQYERIFTK</sequence>
<dbReference type="InterPro" id="IPR029033">
    <property type="entry name" value="His_PPase_superfam"/>
</dbReference>
<evidence type="ECO:0000313" key="2">
    <source>
        <dbReference type="Proteomes" id="UP001398420"/>
    </source>
</evidence>
<organism evidence="1 2">
    <name type="scientific">Kurthia gibsonii</name>
    <dbReference type="NCBI Taxonomy" id="33946"/>
    <lineage>
        <taxon>Bacteria</taxon>
        <taxon>Bacillati</taxon>
        <taxon>Bacillota</taxon>
        <taxon>Bacilli</taxon>
        <taxon>Bacillales</taxon>
        <taxon>Caryophanaceae</taxon>
        <taxon>Kurthia</taxon>
    </lineage>
</organism>
<comment type="caution">
    <text evidence="1">The sequence shown here is derived from an EMBL/GenBank/DDBJ whole genome shotgun (WGS) entry which is preliminary data.</text>
</comment>
<dbReference type="InterPro" id="IPR050275">
    <property type="entry name" value="PGM_Phosphatase"/>
</dbReference>
<dbReference type="GO" id="GO:0016787">
    <property type="term" value="F:hydrolase activity"/>
    <property type="evidence" value="ECO:0007669"/>
    <property type="project" value="UniProtKB-KW"/>
</dbReference>
<keyword evidence="2" id="KW-1185">Reference proteome</keyword>
<name>A0ABU9LNJ6_9BACL</name>